<reference evidence="2" key="1">
    <citation type="submission" date="2017-08" db="EMBL/GenBank/DDBJ databases">
        <authorList>
            <person name="Cuomo C."/>
            <person name="Billmyre B."/>
            <person name="Heitman J."/>
        </authorList>
    </citation>
    <scope>NUCLEOTIDE SEQUENCE</scope>
    <source>
        <strain evidence="2">CBS 12478</strain>
    </source>
</reference>
<reference evidence="2" key="2">
    <citation type="submission" date="2024-01" db="EMBL/GenBank/DDBJ databases">
        <title>Comparative genomics of Cryptococcus and Kwoniella reveals pathogenesis evolution and contrasting modes of karyotype evolution via chromosome fusion or intercentromeric recombination.</title>
        <authorList>
            <person name="Coelho M.A."/>
            <person name="David-Palma M."/>
            <person name="Shea T."/>
            <person name="Bowers K."/>
            <person name="McGinley-Smith S."/>
            <person name="Mohammad A.W."/>
            <person name="Gnirke A."/>
            <person name="Yurkov A.M."/>
            <person name="Nowrousian M."/>
            <person name="Sun S."/>
            <person name="Cuomo C.A."/>
            <person name="Heitman J."/>
        </authorList>
    </citation>
    <scope>NUCLEOTIDE SEQUENCE</scope>
    <source>
        <strain evidence="2">CBS 12478</strain>
    </source>
</reference>
<evidence type="ECO:0000256" key="1">
    <source>
        <dbReference type="SAM" id="MobiDB-lite"/>
    </source>
</evidence>
<accession>A0AAJ8LGS3</accession>
<dbReference type="Pfam" id="PF09725">
    <property type="entry name" value="Fra10Ac1"/>
    <property type="match status" value="1"/>
</dbReference>
<evidence type="ECO:0008006" key="4">
    <source>
        <dbReference type="Google" id="ProtNLM"/>
    </source>
</evidence>
<keyword evidence="3" id="KW-1185">Reference proteome</keyword>
<feature type="region of interest" description="Disordered" evidence="1">
    <location>
        <begin position="245"/>
        <end position="330"/>
    </location>
</feature>
<feature type="compositionally biased region" description="Low complexity" evidence="1">
    <location>
        <begin position="179"/>
        <end position="197"/>
    </location>
</feature>
<organism evidence="2 3">
    <name type="scientific">Kwoniella shandongensis</name>
    <dbReference type="NCBI Taxonomy" id="1734106"/>
    <lineage>
        <taxon>Eukaryota</taxon>
        <taxon>Fungi</taxon>
        <taxon>Dikarya</taxon>
        <taxon>Basidiomycota</taxon>
        <taxon>Agaricomycotina</taxon>
        <taxon>Tremellomycetes</taxon>
        <taxon>Tremellales</taxon>
        <taxon>Cryptococcaceae</taxon>
        <taxon>Kwoniella</taxon>
    </lineage>
</organism>
<dbReference type="EMBL" id="CP144054">
    <property type="protein sequence ID" value="WWD18211.1"/>
    <property type="molecule type" value="Genomic_DNA"/>
</dbReference>
<sequence length="330" mass="37442">MSWKTAPGGKLLSGPPTLSSSSSSSSDLPVGLRLRPNSHSLTAHQRETLLATYSNPAAILSELEKRKRSEWDVVKENHRFIRDDEEPTRVSWEERVARAYESKLFKEFALIDLKHYKSKQLALRWRTAPEVVNGIGEDTCASLRCKYHQPLSDPHGGGGEMERTPGIRFRGFGFGFGGSESESATSTPTPGPSTTSTKNKEMPALKSFELPFVYAEAGERKEALVKVRLCPKCVAKLVWKPSLEDKQHGERHGSKSEDGGKRVDGNEKRNGRDDSKHDRNKKEDRGSSADNDRDRRRRRNDDGRQRDSPTRSRSPRSRDERHRQHERDRR</sequence>
<name>A0AAJ8LGS3_9TREE</name>
<proteinExistence type="predicted"/>
<evidence type="ECO:0000313" key="2">
    <source>
        <dbReference type="EMBL" id="WWD18211.1"/>
    </source>
</evidence>
<dbReference type="GeneID" id="43590536"/>
<gene>
    <name evidence="2" type="ORF">CI109_102661</name>
</gene>
<feature type="region of interest" description="Disordered" evidence="1">
    <location>
        <begin position="179"/>
        <end position="202"/>
    </location>
</feature>
<dbReference type="KEGG" id="ksn:43590536"/>
<dbReference type="RefSeq" id="XP_065823244.1">
    <property type="nucleotide sequence ID" value="XM_065967172.1"/>
</dbReference>
<evidence type="ECO:0000313" key="3">
    <source>
        <dbReference type="Proteomes" id="UP000322225"/>
    </source>
</evidence>
<feature type="region of interest" description="Disordered" evidence="1">
    <location>
        <begin position="1"/>
        <end position="37"/>
    </location>
</feature>
<feature type="compositionally biased region" description="Low complexity" evidence="1">
    <location>
        <begin position="7"/>
        <end position="32"/>
    </location>
</feature>
<dbReference type="Proteomes" id="UP000322225">
    <property type="component" value="Chromosome 4"/>
</dbReference>
<dbReference type="AlphaFoldDB" id="A0AAJ8LGS3"/>
<protein>
    <recommendedName>
        <fullName evidence="4">Protein FRA10AC1</fullName>
    </recommendedName>
</protein>
<dbReference type="InterPro" id="IPR019129">
    <property type="entry name" value="Folate-sensitive_fs_Fra10Ac1"/>
</dbReference>